<accession>A0A834HYB9</accession>
<sequence>MLIVPWADYGMPTITVTGEKNARLICITDDNSIIEPEAETEATIEKICQTDDVEPTKILIRPSSQTQTDFSSPCPKVSKVTQKGKQNTYCKSNPMYKKSTSCQPWLLMNKISEEILNHCLLAVAGEIEVNDIVDRVYQAELQL</sequence>
<name>A0A834HYB9_RHYFE</name>
<dbReference type="EMBL" id="JAACXV010014207">
    <property type="protein sequence ID" value="KAF7269599.1"/>
    <property type="molecule type" value="Genomic_DNA"/>
</dbReference>
<gene>
    <name evidence="1" type="ORF">GWI33_017350</name>
</gene>
<proteinExistence type="predicted"/>
<keyword evidence="2" id="KW-1185">Reference proteome</keyword>
<organism evidence="1 2">
    <name type="scientific">Rhynchophorus ferrugineus</name>
    <name type="common">Red palm weevil</name>
    <name type="synonym">Curculio ferrugineus</name>
    <dbReference type="NCBI Taxonomy" id="354439"/>
    <lineage>
        <taxon>Eukaryota</taxon>
        <taxon>Metazoa</taxon>
        <taxon>Ecdysozoa</taxon>
        <taxon>Arthropoda</taxon>
        <taxon>Hexapoda</taxon>
        <taxon>Insecta</taxon>
        <taxon>Pterygota</taxon>
        <taxon>Neoptera</taxon>
        <taxon>Endopterygota</taxon>
        <taxon>Coleoptera</taxon>
        <taxon>Polyphaga</taxon>
        <taxon>Cucujiformia</taxon>
        <taxon>Curculionidae</taxon>
        <taxon>Dryophthorinae</taxon>
        <taxon>Rhynchophorus</taxon>
    </lineage>
</organism>
<evidence type="ECO:0000313" key="2">
    <source>
        <dbReference type="Proteomes" id="UP000625711"/>
    </source>
</evidence>
<protein>
    <submittedName>
        <fullName evidence="1">Uncharacterized protein</fullName>
    </submittedName>
</protein>
<evidence type="ECO:0000313" key="1">
    <source>
        <dbReference type="EMBL" id="KAF7269599.1"/>
    </source>
</evidence>
<dbReference type="OrthoDB" id="8193942at2759"/>
<reference evidence="1" key="1">
    <citation type="submission" date="2020-08" db="EMBL/GenBank/DDBJ databases">
        <title>Genome sequencing and assembly of the red palm weevil Rhynchophorus ferrugineus.</title>
        <authorList>
            <person name="Dias G.B."/>
            <person name="Bergman C.M."/>
            <person name="Manee M."/>
        </authorList>
    </citation>
    <scope>NUCLEOTIDE SEQUENCE</scope>
    <source>
        <strain evidence="1">AA-2017</strain>
        <tissue evidence="1">Whole larva</tissue>
    </source>
</reference>
<dbReference type="Proteomes" id="UP000625711">
    <property type="component" value="Unassembled WGS sequence"/>
</dbReference>
<dbReference type="AlphaFoldDB" id="A0A834HYB9"/>
<comment type="caution">
    <text evidence="1">The sequence shown here is derived from an EMBL/GenBank/DDBJ whole genome shotgun (WGS) entry which is preliminary data.</text>
</comment>